<dbReference type="PROSITE" id="PS00122">
    <property type="entry name" value="CARBOXYLESTERASE_B_1"/>
    <property type="match status" value="1"/>
</dbReference>
<dbReference type="InterPro" id="IPR029058">
    <property type="entry name" value="AB_hydrolase_fold"/>
</dbReference>
<comment type="similarity">
    <text evidence="1 3">Belongs to the type-B carboxylesterase/lipase family.</text>
</comment>
<dbReference type="EMBL" id="KN817570">
    <property type="protein sequence ID" value="KJA20160.1"/>
    <property type="molecule type" value="Genomic_DNA"/>
</dbReference>
<evidence type="ECO:0000313" key="5">
    <source>
        <dbReference type="EMBL" id="KJA20160.1"/>
    </source>
</evidence>
<evidence type="ECO:0000256" key="1">
    <source>
        <dbReference type="ARBA" id="ARBA00005964"/>
    </source>
</evidence>
<dbReference type="Proteomes" id="UP000054270">
    <property type="component" value="Unassembled WGS sequence"/>
</dbReference>
<dbReference type="AlphaFoldDB" id="A0A0D2PJP6"/>
<sequence>MLVTLIAVLFCLSDAIWASPEVRLGDTTITGALYTQSGVEFFGAIPFAKPPVGALRFQPPVLTTTLAGSDFDATNFGPACIQTDLPSNASISEDCLQINIFRPAGTPADAKLPIMFWIYGGTFLVLSGLTSMYNGTKIVEKSVVRGTPVIFASVNYRLGPLGFPQGIEAGSKNLLNLGLKDQIAGLQWVQANIGLFGGDKTKVTIFGESAGGTAVFTLILGSKIEGLARAAIAESAGFLPTFRPERNEATWTAFVNAVPQCAALSNTTNTVECLQAADSDTIITAFAAIVPSTSGTSDISFFPNIDGPDGFLPDVPSKLTPISRLPIMIGNNRDEGTLFTPQNTNSSSEIRNQILAFSQPSLETPPPPELSAAIDKLLELYPDVPALGSPFGTGNATFGLSPEFKRLAAVYTDFAFQATRRNWTVSMSKSGIDVFGYEFTDPDATVPAPIPIAPGSLGVTHASEVFFVYGSPDAATPSSIALSSTMQDYWISFAVTLDPNDGKGNQRPQWLKYKTPEQNILKLDGRGIKTIRDDYRAEQMAFIADNAKAFHL</sequence>
<dbReference type="Gene3D" id="3.40.50.1820">
    <property type="entry name" value="alpha/beta hydrolase"/>
    <property type="match status" value="1"/>
</dbReference>
<dbReference type="Pfam" id="PF00135">
    <property type="entry name" value="COesterase"/>
    <property type="match status" value="1"/>
</dbReference>
<dbReference type="GO" id="GO:0016787">
    <property type="term" value="F:hydrolase activity"/>
    <property type="evidence" value="ECO:0007669"/>
    <property type="project" value="UniProtKB-KW"/>
</dbReference>
<feature type="signal peptide" evidence="3">
    <location>
        <begin position="1"/>
        <end position="18"/>
    </location>
</feature>
<protein>
    <recommendedName>
        <fullName evidence="3">Carboxylic ester hydrolase</fullName>
        <ecNumber evidence="3">3.1.1.-</ecNumber>
    </recommendedName>
</protein>
<dbReference type="InterPro" id="IPR050309">
    <property type="entry name" value="Type-B_Carboxylest/Lipase"/>
</dbReference>
<dbReference type="ESTHER" id="9agar-a0a0d2pjp6">
    <property type="family name" value="Fungal_carboxylesterase_lipase"/>
</dbReference>
<dbReference type="InterPro" id="IPR019826">
    <property type="entry name" value="Carboxylesterase_B_AS"/>
</dbReference>
<keyword evidence="6" id="KW-1185">Reference proteome</keyword>
<evidence type="ECO:0000259" key="4">
    <source>
        <dbReference type="Pfam" id="PF00135"/>
    </source>
</evidence>
<organism evidence="5 6">
    <name type="scientific">Hypholoma sublateritium (strain FD-334 SS-4)</name>
    <dbReference type="NCBI Taxonomy" id="945553"/>
    <lineage>
        <taxon>Eukaryota</taxon>
        <taxon>Fungi</taxon>
        <taxon>Dikarya</taxon>
        <taxon>Basidiomycota</taxon>
        <taxon>Agaricomycotina</taxon>
        <taxon>Agaricomycetes</taxon>
        <taxon>Agaricomycetidae</taxon>
        <taxon>Agaricales</taxon>
        <taxon>Agaricineae</taxon>
        <taxon>Strophariaceae</taxon>
        <taxon>Hypholoma</taxon>
    </lineage>
</organism>
<gene>
    <name evidence="5" type="ORF">HYPSUDRAFT_189127</name>
</gene>
<dbReference type="OrthoDB" id="408631at2759"/>
<dbReference type="EC" id="3.1.1.-" evidence="3"/>
<dbReference type="InterPro" id="IPR002018">
    <property type="entry name" value="CarbesteraseB"/>
</dbReference>
<name>A0A0D2PJP6_HYPSF</name>
<reference evidence="6" key="1">
    <citation type="submission" date="2014-04" db="EMBL/GenBank/DDBJ databases">
        <title>Evolutionary Origins and Diversification of the Mycorrhizal Mutualists.</title>
        <authorList>
            <consortium name="DOE Joint Genome Institute"/>
            <consortium name="Mycorrhizal Genomics Consortium"/>
            <person name="Kohler A."/>
            <person name="Kuo A."/>
            <person name="Nagy L.G."/>
            <person name="Floudas D."/>
            <person name="Copeland A."/>
            <person name="Barry K.W."/>
            <person name="Cichocki N."/>
            <person name="Veneault-Fourrey C."/>
            <person name="LaButti K."/>
            <person name="Lindquist E.A."/>
            <person name="Lipzen A."/>
            <person name="Lundell T."/>
            <person name="Morin E."/>
            <person name="Murat C."/>
            <person name="Riley R."/>
            <person name="Ohm R."/>
            <person name="Sun H."/>
            <person name="Tunlid A."/>
            <person name="Henrissat B."/>
            <person name="Grigoriev I.V."/>
            <person name="Hibbett D.S."/>
            <person name="Martin F."/>
        </authorList>
    </citation>
    <scope>NUCLEOTIDE SEQUENCE [LARGE SCALE GENOMIC DNA]</scope>
    <source>
        <strain evidence="6">FD-334 SS-4</strain>
    </source>
</reference>
<dbReference type="SUPFAM" id="SSF53474">
    <property type="entry name" value="alpha/beta-Hydrolases"/>
    <property type="match status" value="1"/>
</dbReference>
<accession>A0A0D2PJP6</accession>
<feature type="chain" id="PRO_5005113195" description="Carboxylic ester hydrolase" evidence="3">
    <location>
        <begin position="19"/>
        <end position="552"/>
    </location>
</feature>
<dbReference type="OMA" id="YSVWPEW"/>
<dbReference type="PANTHER" id="PTHR11559">
    <property type="entry name" value="CARBOXYLESTERASE"/>
    <property type="match status" value="1"/>
</dbReference>
<evidence type="ECO:0000256" key="2">
    <source>
        <dbReference type="ARBA" id="ARBA00022801"/>
    </source>
</evidence>
<keyword evidence="3" id="KW-0732">Signal</keyword>
<evidence type="ECO:0000313" key="6">
    <source>
        <dbReference type="Proteomes" id="UP000054270"/>
    </source>
</evidence>
<evidence type="ECO:0000256" key="3">
    <source>
        <dbReference type="RuleBase" id="RU361235"/>
    </source>
</evidence>
<proteinExistence type="inferred from homology"/>
<keyword evidence="2 3" id="KW-0378">Hydrolase</keyword>
<feature type="domain" description="Carboxylesterase type B" evidence="4">
    <location>
        <begin position="20"/>
        <end position="542"/>
    </location>
</feature>
<dbReference type="STRING" id="945553.A0A0D2PJP6"/>